<dbReference type="EMBL" id="UAUU01000011">
    <property type="protein sequence ID" value="SPZ92921.1"/>
    <property type="molecule type" value="Genomic_DNA"/>
</dbReference>
<accession>A0A2X2JLT5</accession>
<organism evidence="1 2">
    <name type="scientific">Sphingobacterium multivorum</name>
    <dbReference type="NCBI Taxonomy" id="28454"/>
    <lineage>
        <taxon>Bacteria</taxon>
        <taxon>Pseudomonadati</taxon>
        <taxon>Bacteroidota</taxon>
        <taxon>Sphingobacteriia</taxon>
        <taxon>Sphingobacteriales</taxon>
        <taxon>Sphingobacteriaceae</taxon>
        <taxon>Sphingobacterium</taxon>
    </lineage>
</organism>
<dbReference type="AlphaFoldDB" id="A0A2X2JLT5"/>
<evidence type="ECO:0000313" key="1">
    <source>
        <dbReference type="EMBL" id="SPZ92921.1"/>
    </source>
</evidence>
<dbReference type="Proteomes" id="UP000251241">
    <property type="component" value="Unassembled WGS sequence"/>
</dbReference>
<name>A0A2X2JLT5_SPHMU</name>
<proteinExistence type="predicted"/>
<dbReference type="RefSeq" id="WP_112376081.1">
    <property type="nucleotide sequence ID" value="NZ_CP069793.1"/>
</dbReference>
<gene>
    <name evidence="1" type="ORF">NCTC11343_04858</name>
</gene>
<protein>
    <submittedName>
        <fullName evidence="1">Uncharacterized protein</fullName>
    </submittedName>
</protein>
<reference evidence="1 2" key="1">
    <citation type="submission" date="2018-06" db="EMBL/GenBank/DDBJ databases">
        <authorList>
            <consortium name="Pathogen Informatics"/>
            <person name="Doyle S."/>
        </authorList>
    </citation>
    <scope>NUCLEOTIDE SEQUENCE [LARGE SCALE GENOMIC DNA]</scope>
    <source>
        <strain evidence="1 2">NCTC11343</strain>
    </source>
</reference>
<dbReference type="GeneID" id="97179740"/>
<evidence type="ECO:0000313" key="2">
    <source>
        <dbReference type="Proteomes" id="UP000251241"/>
    </source>
</evidence>
<sequence length="133" mass="15604">MWKHFIFLFAALLLSFKNLNANSLVLKSESVESQFLSAKNPSNNADHTHIVHFLKDHSQFCSLYPSLQSIVAELDAEVAQDWLMERWLVTVDLLWHELLPSPQQKDYRYEHTLDLEHIPIARFLLFEQIKIPC</sequence>